<sequence length="181" mass="19475">MSITAEQVSRLVEPVIAGRGFDLEDVLVTAAGERADVTIVVDRDGGGDLDVLADLSREISDVLDGAPPTADAAYTLEVTSPGVDRPLTLERHWRRALGRKATVELRSDDDSSRRVTGRVGPVADGHVRLAVNEKGRLRTEDVDLAAVVSAVVQVDFSRPSSAELEMCGLDADEIRRRQSDS</sequence>
<proteinExistence type="inferred from homology"/>
<evidence type="ECO:0000313" key="7">
    <source>
        <dbReference type="Proteomes" id="UP000271469"/>
    </source>
</evidence>
<evidence type="ECO:0000313" key="6">
    <source>
        <dbReference type="EMBL" id="AZG44088.1"/>
    </source>
</evidence>
<dbReference type="GO" id="GO:0005829">
    <property type="term" value="C:cytosol"/>
    <property type="evidence" value="ECO:0007669"/>
    <property type="project" value="TreeGrafter"/>
</dbReference>
<dbReference type="PANTHER" id="PTHR33867">
    <property type="entry name" value="RIBOSOME MATURATION FACTOR RIMP"/>
    <property type="match status" value="1"/>
</dbReference>
<evidence type="ECO:0000259" key="4">
    <source>
        <dbReference type="Pfam" id="PF02576"/>
    </source>
</evidence>
<dbReference type="SUPFAM" id="SSF75420">
    <property type="entry name" value="YhbC-like, N-terminal domain"/>
    <property type="match status" value="1"/>
</dbReference>
<dbReference type="GO" id="GO:0000028">
    <property type="term" value="P:ribosomal small subunit assembly"/>
    <property type="evidence" value="ECO:0007669"/>
    <property type="project" value="TreeGrafter"/>
</dbReference>
<comment type="subcellular location">
    <subcellularLocation>
        <location evidence="3">Cytoplasm</location>
    </subcellularLocation>
</comment>
<feature type="domain" description="Ribosome maturation factor RimP N-terminal" evidence="4">
    <location>
        <begin position="11"/>
        <end position="84"/>
    </location>
</feature>
<dbReference type="PANTHER" id="PTHR33867:SF1">
    <property type="entry name" value="RIBOSOME MATURATION FACTOR RIMP"/>
    <property type="match status" value="1"/>
</dbReference>
<comment type="function">
    <text evidence="3">Required for maturation of 30S ribosomal subunits.</text>
</comment>
<dbReference type="InterPro" id="IPR028989">
    <property type="entry name" value="RimP_N"/>
</dbReference>
<dbReference type="InterPro" id="IPR035956">
    <property type="entry name" value="RimP_N_sf"/>
</dbReference>
<organism evidence="6 7">
    <name type="scientific">Gordonia insulae</name>
    <dbReference type="NCBI Taxonomy" id="2420509"/>
    <lineage>
        <taxon>Bacteria</taxon>
        <taxon>Bacillati</taxon>
        <taxon>Actinomycetota</taxon>
        <taxon>Actinomycetes</taxon>
        <taxon>Mycobacteriales</taxon>
        <taxon>Gordoniaceae</taxon>
        <taxon>Gordonia</taxon>
    </lineage>
</organism>
<name>A0A3G8JGN9_9ACTN</name>
<dbReference type="Proteomes" id="UP000271469">
    <property type="component" value="Chromosome"/>
</dbReference>
<dbReference type="GO" id="GO:0006412">
    <property type="term" value="P:translation"/>
    <property type="evidence" value="ECO:0007669"/>
    <property type="project" value="TreeGrafter"/>
</dbReference>
<dbReference type="EMBL" id="CP033972">
    <property type="protein sequence ID" value="AZG44088.1"/>
    <property type="molecule type" value="Genomic_DNA"/>
</dbReference>
<dbReference type="KEGG" id="gom:D7316_00668"/>
<keyword evidence="2 3" id="KW-0690">Ribosome biogenesis</keyword>
<gene>
    <name evidence="3 6" type="primary">rimP</name>
    <name evidence="6" type="ORF">D7316_00668</name>
</gene>
<feature type="domain" description="Ribosome maturation factor RimP C-terminal" evidence="5">
    <location>
        <begin position="87"/>
        <end position="156"/>
    </location>
</feature>
<dbReference type="CDD" id="cd01734">
    <property type="entry name" value="YlxS_C"/>
    <property type="match status" value="1"/>
</dbReference>
<dbReference type="AlphaFoldDB" id="A0A3G8JGN9"/>
<dbReference type="SUPFAM" id="SSF74942">
    <property type="entry name" value="YhbC-like, C-terminal domain"/>
    <property type="match status" value="1"/>
</dbReference>
<accession>A0A3G8JGN9</accession>
<protein>
    <recommendedName>
        <fullName evidence="3">Ribosome maturation factor RimP</fullName>
    </recommendedName>
</protein>
<dbReference type="HAMAP" id="MF_01077">
    <property type="entry name" value="RimP"/>
    <property type="match status" value="1"/>
</dbReference>
<dbReference type="InterPro" id="IPR036847">
    <property type="entry name" value="RimP_C_sf"/>
</dbReference>
<dbReference type="Pfam" id="PF17384">
    <property type="entry name" value="DUF150_C"/>
    <property type="match status" value="1"/>
</dbReference>
<dbReference type="OrthoDB" id="9805006at2"/>
<evidence type="ECO:0000256" key="2">
    <source>
        <dbReference type="ARBA" id="ARBA00022517"/>
    </source>
</evidence>
<dbReference type="RefSeq" id="WP_124711072.1">
    <property type="nucleotide sequence ID" value="NZ_CP033972.1"/>
</dbReference>
<dbReference type="Gene3D" id="3.30.300.70">
    <property type="entry name" value="RimP-like superfamily, N-terminal"/>
    <property type="match status" value="1"/>
</dbReference>
<keyword evidence="7" id="KW-1185">Reference proteome</keyword>
<dbReference type="Pfam" id="PF02576">
    <property type="entry name" value="RimP_N"/>
    <property type="match status" value="1"/>
</dbReference>
<evidence type="ECO:0000259" key="5">
    <source>
        <dbReference type="Pfam" id="PF17384"/>
    </source>
</evidence>
<keyword evidence="1 3" id="KW-0963">Cytoplasm</keyword>
<evidence type="ECO:0000256" key="1">
    <source>
        <dbReference type="ARBA" id="ARBA00022490"/>
    </source>
</evidence>
<dbReference type="InterPro" id="IPR028998">
    <property type="entry name" value="RimP_C"/>
</dbReference>
<dbReference type="InterPro" id="IPR003728">
    <property type="entry name" value="Ribosome_maturation_RimP"/>
</dbReference>
<dbReference type="NCBIfam" id="NF000930">
    <property type="entry name" value="PRK00092.2-2"/>
    <property type="match status" value="1"/>
</dbReference>
<evidence type="ECO:0000256" key="3">
    <source>
        <dbReference type="HAMAP-Rule" id="MF_01077"/>
    </source>
</evidence>
<reference evidence="6 7" key="1">
    <citation type="submission" date="2018-11" db="EMBL/GenBank/DDBJ databases">
        <title>Gordonia insulae sp. nov., isolated from an island soil.</title>
        <authorList>
            <person name="Kim Y.S."/>
            <person name="Kim S.B."/>
        </authorList>
    </citation>
    <scope>NUCLEOTIDE SEQUENCE [LARGE SCALE GENOMIC DNA]</scope>
    <source>
        <strain evidence="6 7">MMS17-SY073</strain>
    </source>
</reference>
<comment type="similarity">
    <text evidence="3">Belongs to the RimP family.</text>
</comment>